<evidence type="ECO:0000313" key="1">
    <source>
        <dbReference type="EMBL" id="SFM51826.1"/>
    </source>
</evidence>
<organism evidence="1 2">
    <name type="scientific">Shimia aestuarii</name>
    <dbReference type="NCBI Taxonomy" id="254406"/>
    <lineage>
        <taxon>Bacteria</taxon>
        <taxon>Pseudomonadati</taxon>
        <taxon>Pseudomonadota</taxon>
        <taxon>Alphaproteobacteria</taxon>
        <taxon>Rhodobacterales</taxon>
        <taxon>Roseobacteraceae</taxon>
    </lineage>
</organism>
<protein>
    <submittedName>
        <fullName evidence="1">Uncharacterized protein</fullName>
    </submittedName>
</protein>
<dbReference type="RefSeq" id="WP_093095361.1">
    <property type="nucleotide sequence ID" value="NZ_FOTQ01000008.1"/>
</dbReference>
<keyword evidence="2" id="KW-1185">Reference proteome</keyword>
<dbReference type="AlphaFoldDB" id="A0A1I4RIF7"/>
<gene>
    <name evidence="1" type="ORF">SAMN04488042_10887</name>
</gene>
<dbReference type="EMBL" id="FOTQ01000008">
    <property type="protein sequence ID" value="SFM51826.1"/>
    <property type="molecule type" value="Genomic_DNA"/>
</dbReference>
<name>A0A1I4RIF7_9RHOB</name>
<evidence type="ECO:0000313" key="2">
    <source>
        <dbReference type="Proteomes" id="UP000199144"/>
    </source>
</evidence>
<reference evidence="1 2" key="1">
    <citation type="submission" date="2016-10" db="EMBL/GenBank/DDBJ databases">
        <authorList>
            <person name="de Groot N.N."/>
        </authorList>
    </citation>
    <scope>NUCLEOTIDE SEQUENCE [LARGE SCALE GENOMIC DNA]</scope>
    <source>
        <strain evidence="1 2">DSM 15283</strain>
    </source>
</reference>
<dbReference type="STRING" id="254406.SAMN04488042_10887"/>
<proteinExistence type="predicted"/>
<dbReference type="OrthoDB" id="7658483at2"/>
<accession>A0A1I4RIF7</accession>
<dbReference type="Proteomes" id="UP000199144">
    <property type="component" value="Unassembled WGS sequence"/>
</dbReference>
<sequence length="117" mass="13430">MSRTGWHILSEGETLTLARRNRARLDVAARTELPDAGRLRIAHQVRQDMWRALQGLRGFSPVVQVRREAGQLHITAGGEIAGAFSREYVENMIRDVLEHPERRSRWIRYARRSGGQS</sequence>